<comment type="caution">
    <text evidence="7">The sequence shown here is derived from an EMBL/GenBank/DDBJ whole genome shotgun (WGS) entry which is preliminary data.</text>
</comment>
<dbReference type="InterPro" id="IPR011993">
    <property type="entry name" value="PH-like_dom_sf"/>
</dbReference>
<evidence type="ECO:0000256" key="5">
    <source>
        <dbReference type="SAM" id="MobiDB-lite"/>
    </source>
</evidence>
<dbReference type="PROSITE" id="PS50196">
    <property type="entry name" value="RANBD1"/>
    <property type="match status" value="1"/>
</dbReference>
<dbReference type="GO" id="GO:0015031">
    <property type="term" value="P:protein transport"/>
    <property type="evidence" value="ECO:0007669"/>
    <property type="project" value="UniProtKB-KW"/>
</dbReference>
<evidence type="ECO:0000256" key="4">
    <source>
        <dbReference type="ARBA" id="ARBA00023132"/>
    </source>
</evidence>
<dbReference type="GO" id="GO:0005643">
    <property type="term" value="C:nuclear pore"/>
    <property type="evidence" value="ECO:0007669"/>
    <property type="project" value="UniProtKB-SubCell"/>
</dbReference>
<dbReference type="AlphaFoldDB" id="A0AAP0M6M1"/>
<dbReference type="SMART" id="SM00160">
    <property type="entry name" value="RanBD"/>
    <property type="match status" value="1"/>
</dbReference>
<dbReference type="PANTHER" id="PTHR23138">
    <property type="entry name" value="RAN BINDING PROTEIN"/>
    <property type="match status" value="1"/>
</dbReference>
<dbReference type="EMBL" id="JBCGBO010000005">
    <property type="protein sequence ID" value="KAK9198567.1"/>
    <property type="molecule type" value="Genomic_DNA"/>
</dbReference>
<keyword evidence="8" id="KW-1185">Reference proteome</keyword>
<keyword evidence="4" id="KW-0906">Nuclear pore complex</keyword>
<evidence type="ECO:0000256" key="2">
    <source>
        <dbReference type="ARBA" id="ARBA00022816"/>
    </source>
</evidence>
<name>A0AAP0M6M1_9ROSI</name>
<protein>
    <recommendedName>
        <fullName evidence="6">RanBD1 domain-containing protein</fullName>
    </recommendedName>
</protein>
<evidence type="ECO:0000259" key="6">
    <source>
        <dbReference type="PROSITE" id="PS50196"/>
    </source>
</evidence>
<evidence type="ECO:0000313" key="7">
    <source>
        <dbReference type="EMBL" id="KAK9198567.1"/>
    </source>
</evidence>
<dbReference type="SUPFAM" id="SSF50729">
    <property type="entry name" value="PH domain-like"/>
    <property type="match status" value="1"/>
</dbReference>
<dbReference type="Proteomes" id="UP001428341">
    <property type="component" value="Unassembled WGS sequence"/>
</dbReference>
<dbReference type="PANTHER" id="PTHR23138:SF141">
    <property type="entry name" value="NUCLEAR PORE COMPLEX PROTEIN NUP50"/>
    <property type="match status" value="1"/>
</dbReference>
<feature type="region of interest" description="Disordered" evidence="5">
    <location>
        <begin position="307"/>
        <end position="331"/>
    </location>
</feature>
<keyword evidence="2" id="KW-0813">Transport</keyword>
<proteinExistence type="predicted"/>
<keyword evidence="4" id="KW-0653">Protein transport</keyword>
<keyword evidence="4" id="KW-0539">Nucleus</keyword>
<dbReference type="Gene3D" id="2.30.29.30">
    <property type="entry name" value="Pleckstrin-homology domain (PH domain)/Phosphotyrosine-binding domain (PTB)"/>
    <property type="match status" value="1"/>
</dbReference>
<dbReference type="InterPro" id="IPR045255">
    <property type="entry name" value="RanBP1-like"/>
</dbReference>
<keyword evidence="2" id="KW-0509">mRNA transport</keyword>
<accession>A0AAP0M6M1</accession>
<dbReference type="GO" id="GO:0051028">
    <property type="term" value="P:mRNA transport"/>
    <property type="evidence" value="ECO:0007669"/>
    <property type="project" value="UniProtKB-KW"/>
</dbReference>
<dbReference type="InterPro" id="IPR000156">
    <property type="entry name" value="Ran_bind_dom"/>
</dbReference>
<organism evidence="7 8">
    <name type="scientific">Citrus x changshan-huyou</name>
    <dbReference type="NCBI Taxonomy" id="2935761"/>
    <lineage>
        <taxon>Eukaryota</taxon>
        <taxon>Viridiplantae</taxon>
        <taxon>Streptophyta</taxon>
        <taxon>Embryophyta</taxon>
        <taxon>Tracheophyta</taxon>
        <taxon>Spermatophyta</taxon>
        <taxon>Magnoliopsida</taxon>
        <taxon>eudicotyledons</taxon>
        <taxon>Gunneridae</taxon>
        <taxon>Pentapetalae</taxon>
        <taxon>rosids</taxon>
        <taxon>malvids</taxon>
        <taxon>Sapindales</taxon>
        <taxon>Rutaceae</taxon>
        <taxon>Aurantioideae</taxon>
        <taxon>Citrus</taxon>
    </lineage>
</organism>
<sequence>MSDSAKDTNDSAFGNKRIMEGSLFDVHRAEPSQQQSMTTEPLDMQRAESSRQHVRALNTQFASWVQTQLKNHPDELWEDGVQDYLAHASKIMEKFRDVVDWLKANTLKAGNSSAAEPFAKEKKLETEIKINDVKSSQEKTFTPATTTTSFATSGSFGLLSSSSATGSSGLFFSSAASGTSGIFSNNSASGGSGLFSSNSASGSSGLFSSNAVSGSSPLFSSNAASVSSGLFSNNAASGSSGLFSIKSTSGSSLFSSNGTSGSSLFSDNATSGSSLISNSAASWSSGAVSNSQTPVFFGNQSSLLQNSNDLNDADGEDEVPQPSSPSLKKSEERGIIVVHEVKCKLYVKSSDPADKDTWKDRGSGQLSIKCKEGISKGTKESKPTILVRNDSDRFKNMETEIKVGRVLLNALLYPGIKTNLQKNSIVAIFHTSGDDAGGGNNGSAAARTFLIRTKTEEDRNKLATAIQEYAPAS</sequence>
<gene>
    <name evidence="7" type="ORF">WN944_013753</name>
</gene>
<evidence type="ECO:0000256" key="1">
    <source>
        <dbReference type="ARBA" id="ARBA00004567"/>
    </source>
</evidence>
<feature type="domain" description="RanBD1" evidence="6">
    <location>
        <begin position="314"/>
        <end position="473"/>
    </location>
</feature>
<comment type="subcellular location">
    <subcellularLocation>
        <location evidence="1">Nucleus</location>
        <location evidence="1">Nuclear pore complex</location>
    </subcellularLocation>
</comment>
<reference evidence="7 8" key="1">
    <citation type="submission" date="2024-05" db="EMBL/GenBank/DDBJ databases">
        <title>Haplotype-resolved chromosome-level genome assembly of Huyou (Citrus changshanensis).</title>
        <authorList>
            <person name="Miao C."/>
            <person name="Chen W."/>
            <person name="Wu Y."/>
            <person name="Wang L."/>
            <person name="Zhao S."/>
            <person name="Grierson D."/>
            <person name="Xu C."/>
            <person name="Chen K."/>
        </authorList>
    </citation>
    <scope>NUCLEOTIDE SEQUENCE [LARGE SCALE GENOMIC DNA]</scope>
    <source>
        <strain evidence="7">01-14</strain>
        <tissue evidence="7">Leaf</tissue>
    </source>
</reference>
<keyword evidence="3" id="KW-0811">Translocation</keyword>
<evidence type="ECO:0000256" key="3">
    <source>
        <dbReference type="ARBA" id="ARBA00023010"/>
    </source>
</evidence>
<dbReference type="CDD" id="cd13170">
    <property type="entry name" value="RanBD_NUP50"/>
    <property type="match status" value="1"/>
</dbReference>
<evidence type="ECO:0000313" key="8">
    <source>
        <dbReference type="Proteomes" id="UP001428341"/>
    </source>
</evidence>